<reference evidence="1 3" key="1">
    <citation type="submission" date="2017-06" db="EMBL/GenBank/DDBJ databases">
        <title>Complete genome of Francisella adeliensis.</title>
        <authorList>
            <person name="Vallesi A."/>
            <person name="Sjodin A."/>
        </authorList>
    </citation>
    <scope>NUCLEOTIDE SEQUENCE [LARGE SCALE GENOMIC DNA]</scope>
    <source>
        <strain evidence="1 3">FDC440</strain>
    </source>
</reference>
<dbReference type="PANTHER" id="PTHR37807">
    <property type="entry name" value="OS07G0160300 PROTEIN"/>
    <property type="match status" value="1"/>
</dbReference>
<dbReference type="Proteomes" id="UP000251120">
    <property type="component" value="Chromosome"/>
</dbReference>
<dbReference type="RefSeq" id="WP_112870137.1">
    <property type="nucleotide sequence ID" value="NZ_CP021781.1"/>
</dbReference>
<dbReference type="OrthoDB" id="3819922at2"/>
<dbReference type="SUPFAM" id="SSF52540">
    <property type="entry name" value="P-loop containing nucleoside triphosphate hydrolases"/>
    <property type="match status" value="1"/>
</dbReference>
<dbReference type="KEGG" id="fad:CDH04_05815"/>
<sequence length="167" mass="19259">MPNAYIFSGLPGVGKTTLAKQLAQAIPNTIYYRVDTVEYYLKKAYSQELTKQGYELVYYQARENLELGKNVIIDCCNPVIESRKLWAQLANINSTEIINIEVVCKNKQTHQNRVETRYNINENKYPSWEDVLDKEYQAWNQSIITIDTSTNTPQELLTTLNKISKGI</sequence>
<keyword evidence="1" id="KW-0418">Kinase</keyword>
<dbReference type="EMBL" id="CP021781">
    <property type="protein sequence ID" value="AXA33962.1"/>
    <property type="molecule type" value="Genomic_DNA"/>
</dbReference>
<organism evidence="1 3">
    <name type="scientific">Francisella adeliensis</name>
    <dbReference type="NCBI Taxonomy" id="2007306"/>
    <lineage>
        <taxon>Bacteria</taxon>
        <taxon>Pseudomonadati</taxon>
        <taxon>Pseudomonadota</taxon>
        <taxon>Gammaproteobacteria</taxon>
        <taxon>Thiotrichales</taxon>
        <taxon>Francisellaceae</taxon>
        <taxon>Francisella</taxon>
    </lineage>
</organism>
<keyword evidence="4" id="KW-1185">Reference proteome</keyword>
<evidence type="ECO:0000313" key="2">
    <source>
        <dbReference type="EMBL" id="QIW12198.1"/>
    </source>
</evidence>
<gene>
    <name evidence="1" type="ORF">CDH04_05815</name>
    <name evidence="2" type="ORF">FZC43_05820</name>
</gene>
<evidence type="ECO:0000313" key="3">
    <source>
        <dbReference type="Proteomes" id="UP000251120"/>
    </source>
</evidence>
<dbReference type="AlphaFoldDB" id="A0A2Z4XZP7"/>
<dbReference type="InterPro" id="IPR027417">
    <property type="entry name" value="P-loop_NTPase"/>
</dbReference>
<evidence type="ECO:0000313" key="1">
    <source>
        <dbReference type="EMBL" id="AXA33962.1"/>
    </source>
</evidence>
<accession>A0A2Z4XZP7</accession>
<reference evidence="2 4" key="2">
    <citation type="submission" date="2019-08" db="EMBL/GenBank/DDBJ databases">
        <title>Complete genome sequences of Francisella adeliensis (FSC1325 and FSC1326).</title>
        <authorList>
            <person name="Ohrman C."/>
            <person name="Uneklint I."/>
            <person name="Vallesi A."/>
            <person name="Karlsson L."/>
            <person name="Sjodin A."/>
        </authorList>
    </citation>
    <scope>NUCLEOTIDE SEQUENCE [LARGE SCALE GENOMIC DNA]</scope>
    <source>
        <strain evidence="2 4">FSC1325</strain>
    </source>
</reference>
<dbReference type="Gene3D" id="3.40.50.300">
    <property type="entry name" value="P-loop containing nucleotide triphosphate hydrolases"/>
    <property type="match status" value="1"/>
</dbReference>
<dbReference type="GO" id="GO:0016301">
    <property type="term" value="F:kinase activity"/>
    <property type="evidence" value="ECO:0007669"/>
    <property type="project" value="UniProtKB-KW"/>
</dbReference>
<dbReference type="Pfam" id="PF13671">
    <property type="entry name" value="AAA_33"/>
    <property type="match status" value="1"/>
</dbReference>
<dbReference type="PANTHER" id="PTHR37807:SF3">
    <property type="entry name" value="OS07G0160300 PROTEIN"/>
    <property type="match status" value="1"/>
</dbReference>
<protein>
    <submittedName>
        <fullName evidence="2">AAA family ATPase</fullName>
    </submittedName>
    <submittedName>
        <fullName evidence="1">Kinase</fullName>
    </submittedName>
</protein>
<keyword evidence="1" id="KW-0808">Transferase</keyword>
<name>A0A2Z4XZP7_9GAMM</name>
<dbReference type="EMBL" id="CP043424">
    <property type="protein sequence ID" value="QIW12198.1"/>
    <property type="molecule type" value="Genomic_DNA"/>
</dbReference>
<evidence type="ECO:0000313" key="4">
    <source>
        <dbReference type="Proteomes" id="UP000681131"/>
    </source>
</evidence>
<proteinExistence type="predicted"/>
<dbReference type="Proteomes" id="UP000681131">
    <property type="component" value="Chromosome"/>
</dbReference>